<dbReference type="InterPro" id="IPR051918">
    <property type="entry name" value="STPP_CPPED1"/>
</dbReference>
<evidence type="ECO:0000313" key="2">
    <source>
        <dbReference type="EMBL" id="SVA65021.1"/>
    </source>
</evidence>
<evidence type="ECO:0000259" key="1">
    <source>
        <dbReference type="Pfam" id="PF00149"/>
    </source>
</evidence>
<accession>A0A381XKM4</accession>
<reference evidence="2" key="1">
    <citation type="submission" date="2018-05" db="EMBL/GenBank/DDBJ databases">
        <authorList>
            <person name="Lanie J.A."/>
            <person name="Ng W.-L."/>
            <person name="Kazmierczak K.M."/>
            <person name="Andrzejewski T.M."/>
            <person name="Davidsen T.M."/>
            <person name="Wayne K.J."/>
            <person name="Tettelin H."/>
            <person name="Glass J.I."/>
            <person name="Rusch D."/>
            <person name="Podicherti R."/>
            <person name="Tsui H.-C.T."/>
            <person name="Winkler M.E."/>
        </authorList>
    </citation>
    <scope>NUCLEOTIDE SEQUENCE</scope>
</reference>
<dbReference type="Gene3D" id="3.60.21.10">
    <property type="match status" value="1"/>
</dbReference>
<proteinExistence type="predicted"/>
<dbReference type="InterPro" id="IPR026575">
    <property type="entry name" value="GpdQ/CpdA-like"/>
</dbReference>
<dbReference type="CDD" id="cd07402">
    <property type="entry name" value="MPP_GpdQ"/>
    <property type="match status" value="1"/>
</dbReference>
<dbReference type="SUPFAM" id="SSF56300">
    <property type="entry name" value="Metallo-dependent phosphatases"/>
    <property type="match status" value="1"/>
</dbReference>
<gene>
    <name evidence="2" type="ORF">METZ01_LOCUS117875</name>
</gene>
<organism evidence="2">
    <name type="scientific">marine metagenome</name>
    <dbReference type="NCBI Taxonomy" id="408172"/>
    <lineage>
        <taxon>unclassified sequences</taxon>
        <taxon>metagenomes</taxon>
        <taxon>ecological metagenomes</taxon>
    </lineage>
</organism>
<dbReference type="PANTHER" id="PTHR43143">
    <property type="entry name" value="METALLOPHOSPHOESTERASE, CALCINEURIN SUPERFAMILY"/>
    <property type="match status" value="1"/>
</dbReference>
<dbReference type="InterPro" id="IPR004843">
    <property type="entry name" value="Calcineurin-like_PHP"/>
</dbReference>
<dbReference type="PANTHER" id="PTHR43143:SF1">
    <property type="entry name" value="SERINE_THREONINE-PROTEIN PHOSPHATASE CPPED1"/>
    <property type="match status" value="1"/>
</dbReference>
<name>A0A381XKM4_9ZZZZ</name>
<dbReference type="InterPro" id="IPR029052">
    <property type="entry name" value="Metallo-depent_PP-like"/>
</dbReference>
<dbReference type="Pfam" id="PF00149">
    <property type="entry name" value="Metallophos"/>
    <property type="match status" value="1"/>
</dbReference>
<dbReference type="EMBL" id="UINC01015441">
    <property type="protein sequence ID" value="SVA65021.1"/>
    <property type="molecule type" value="Genomic_DNA"/>
</dbReference>
<dbReference type="GO" id="GO:0004112">
    <property type="term" value="F:cyclic-nucleotide phosphodiesterase activity"/>
    <property type="evidence" value="ECO:0007669"/>
    <property type="project" value="InterPro"/>
</dbReference>
<sequence>MHITADNQPLYGLWPGDRLQAAVDCINQDFTDIAFVMMTGDLVNRGTVPEYQSLREIVNSLNAPYYLLLGNHDGRSAFRKIFPEVHVDNNGFVQFTFTVEDNYFIVLDTLDEGKTTGLLCQQRLDWLQTQLAACNGRDTYLFLHHPPLRLEGGLELAEMIFGKVKHLFFGHLHRPLHGSWRGIPITSQFSTLHQFVYKFGSKIMQGCHEPPTLGAVNLADGNVVVNPRAFLDNSPRFNLRSKAAMIAPSPEELPPLDC</sequence>
<protein>
    <recommendedName>
        <fullName evidence="1">Calcineurin-like phosphoesterase domain-containing protein</fullName>
    </recommendedName>
</protein>
<dbReference type="AlphaFoldDB" id="A0A381XKM4"/>
<feature type="domain" description="Calcineurin-like phosphoesterase" evidence="1">
    <location>
        <begin position="17"/>
        <end position="175"/>
    </location>
</feature>